<evidence type="ECO:0000256" key="1">
    <source>
        <dbReference type="SAM" id="MobiDB-lite"/>
    </source>
</evidence>
<keyword evidence="2" id="KW-0812">Transmembrane</keyword>
<name>A0ABP3E5H8_9PSEU</name>
<comment type="caution">
    <text evidence="3">The sequence shown here is derived from an EMBL/GenBank/DDBJ whole genome shotgun (WGS) entry which is preliminary data.</text>
</comment>
<accession>A0ABP3E5H8</accession>
<feature type="compositionally biased region" description="Basic and acidic residues" evidence="1">
    <location>
        <begin position="87"/>
        <end position="99"/>
    </location>
</feature>
<keyword evidence="4" id="KW-1185">Reference proteome</keyword>
<dbReference type="Proteomes" id="UP001500416">
    <property type="component" value="Unassembled WGS sequence"/>
</dbReference>
<proteinExistence type="predicted"/>
<reference evidence="4" key="1">
    <citation type="journal article" date="2019" name="Int. J. Syst. Evol. Microbiol.">
        <title>The Global Catalogue of Microorganisms (GCM) 10K type strain sequencing project: providing services to taxonomists for standard genome sequencing and annotation.</title>
        <authorList>
            <consortium name="The Broad Institute Genomics Platform"/>
            <consortium name="The Broad Institute Genome Sequencing Center for Infectious Disease"/>
            <person name="Wu L."/>
            <person name="Ma J."/>
        </authorList>
    </citation>
    <scope>NUCLEOTIDE SEQUENCE [LARGE SCALE GENOMIC DNA]</scope>
    <source>
        <strain evidence="4">JCM 3380</strain>
    </source>
</reference>
<keyword evidence="2" id="KW-1133">Transmembrane helix</keyword>
<sequence>MQLAGVPVPTTFVGVEVSSGWASGGTTAVPAGLAMDSGRGLGFDVVVVGAGVVVVVVVVGSGLVANGCGDEVQDTSTTASSAHGTTQRRDMVRNPREPG</sequence>
<keyword evidence="2" id="KW-0472">Membrane</keyword>
<gene>
    <name evidence="3" type="ORF">GCM10010492_61570</name>
</gene>
<evidence type="ECO:0000256" key="2">
    <source>
        <dbReference type="SAM" id="Phobius"/>
    </source>
</evidence>
<dbReference type="EMBL" id="BAAABU010000020">
    <property type="protein sequence ID" value="GAA0252693.1"/>
    <property type="molecule type" value="Genomic_DNA"/>
</dbReference>
<evidence type="ECO:0000313" key="4">
    <source>
        <dbReference type="Proteomes" id="UP001500416"/>
    </source>
</evidence>
<feature type="region of interest" description="Disordered" evidence="1">
    <location>
        <begin position="69"/>
        <end position="99"/>
    </location>
</feature>
<feature type="transmembrane region" description="Helical" evidence="2">
    <location>
        <begin position="45"/>
        <end position="65"/>
    </location>
</feature>
<evidence type="ECO:0000313" key="3">
    <source>
        <dbReference type="EMBL" id="GAA0252693.1"/>
    </source>
</evidence>
<organism evidence="3 4">
    <name type="scientific">Saccharothrix mutabilis subsp. mutabilis</name>
    <dbReference type="NCBI Taxonomy" id="66855"/>
    <lineage>
        <taxon>Bacteria</taxon>
        <taxon>Bacillati</taxon>
        <taxon>Actinomycetota</taxon>
        <taxon>Actinomycetes</taxon>
        <taxon>Pseudonocardiales</taxon>
        <taxon>Pseudonocardiaceae</taxon>
        <taxon>Saccharothrix</taxon>
    </lineage>
</organism>
<protein>
    <submittedName>
        <fullName evidence="3">Uncharacterized protein</fullName>
    </submittedName>
</protein>